<dbReference type="Gene3D" id="3.40.50.720">
    <property type="entry name" value="NAD(P)-binding Rossmann-like Domain"/>
    <property type="match status" value="1"/>
</dbReference>
<evidence type="ECO:0000256" key="5">
    <source>
        <dbReference type="ARBA" id="ARBA00022833"/>
    </source>
</evidence>
<gene>
    <name evidence="11" type="ORF">V1Y59_14460</name>
</gene>
<dbReference type="EC" id="1.1.1.1" evidence="3"/>
<organism evidence="11 12">
    <name type="scientific">Gordonia prachuapensis</name>
    <dbReference type="NCBI Taxonomy" id="3115651"/>
    <lineage>
        <taxon>Bacteria</taxon>
        <taxon>Bacillati</taxon>
        <taxon>Actinomycetota</taxon>
        <taxon>Actinomycetes</taxon>
        <taxon>Mycobacteriales</taxon>
        <taxon>Gordoniaceae</taxon>
        <taxon>Gordonia</taxon>
    </lineage>
</organism>
<accession>A0ABU7MVC6</accession>
<dbReference type="PANTHER" id="PTHR42940">
    <property type="entry name" value="ALCOHOL DEHYDROGENASE 1-RELATED"/>
    <property type="match status" value="1"/>
</dbReference>
<dbReference type="InterPro" id="IPR013154">
    <property type="entry name" value="ADH-like_N"/>
</dbReference>
<dbReference type="InterPro" id="IPR036291">
    <property type="entry name" value="NAD(P)-bd_dom_sf"/>
</dbReference>
<dbReference type="InterPro" id="IPR020843">
    <property type="entry name" value="ER"/>
</dbReference>
<evidence type="ECO:0000313" key="12">
    <source>
        <dbReference type="Proteomes" id="UP001335729"/>
    </source>
</evidence>
<dbReference type="RefSeq" id="WP_330505665.1">
    <property type="nucleotide sequence ID" value="NZ_JAZDUE010000011.1"/>
</dbReference>
<dbReference type="Pfam" id="PF00107">
    <property type="entry name" value="ADH_zinc_N"/>
    <property type="match status" value="1"/>
</dbReference>
<evidence type="ECO:0000256" key="4">
    <source>
        <dbReference type="ARBA" id="ARBA00022723"/>
    </source>
</evidence>
<dbReference type="PANTHER" id="PTHR42940:SF8">
    <property type="entry name" value="VACUOLAR PROTEIN SORTING-ASSOCIATED PROTEIN 11"/>
    <property type="match status" value="1"/>
</dbReference>
<comment type="catalytic activity">
    <reaction evidence="7">
        <text>a secondary alcohol + NAD(+) = a ketone + NADH + H(+)</text>
        <dbReference type="Rhea" id="RHEA:10740"/>
        <dbReference type="ChEBI" id="CHEBI:15378"/>
        <dbReference type="ChEBI" id="CHEBI:17087"/>
        <dbReference type="ChEBI" id="CHEBI:35681"/>
        <dbReference type="ChEBI" id="CHEBI:57540"/>
        <dbReference type="ChEBI" id="CHEBI:57945"/>
        <dbReference type="EC" id="1.1.1.1"/>
    </reaction>
</comment>
<name>A0ABU7MVC6_9ACTN</name>
<dbReference type="InterPro" id="IPR011032">
    <property type="entry name" value="GroES-like_sf"/>
</dbReference>
<evidence type="ECO:0000256" key="7">
    <source>
        <dbReference type="ARBA" id="ARBA00049164"/>
    </source>
</evidence>
<keyword evidence="12" id="KW-1185">Reference proteome</keyword>
<feature type="domain" description="Enoyl reductase (ER)" evidence="10">
    <location>
        <begin position="14"/>
        <end position="346"/>
    </location>
</feature>
<dbReference type="EMBL" id="JAZDUE010000011">
    <property type="protein sequence ID" value="MEE4024285.1"/>
    <property type="molecule type" value="Genomic_DNA"/>
</dbReference>
<comment type="similarity">
    <text evidence="2 9">Belongs to the zinc-containing alcohol dehydrogenase family.</text>
</comment>
<dbReference type="Pfam" id="PF08240">
    <property type="entry name" value="ADH_N"/>
    <property type="match status" value="1"/>
</dbReference>
<dbReference type="Proteomes" id="UP001335729">
    <property type="component" value="Unassembled WGS sequence"/>
</dbReference>
<proteinExistence type="inferred from homology"/>
<dbReference type="SMART" id="SM00829">
    <property type="entry name" value="PKS_ER"/>
    <property type="match status" value="1"/>
</dbReference>
<keyword evidence="6" id="KW-0560">Oxidoreductase</keyword>
<comment type="caution">
    <text evidence="11">The sequence shown here is derived from an EMBL/GenBank/DDBJ whole genome shotgun (WGS) entry which is preliminary data.</text>
</comment>
<protein>
    <recommendedName>
        <fullName evidence="3">alcohol dehydrogenase</fullName>
        <ecNumber evidence="3">1.1.1.1</ecNumber>
    </recommendedName>
</protein>
<evidence type="ECO:0000256" key="6">
    <source>
        <dbReference type="ARBA" id="ARBA00023002"/>
    </source>
</evidence>
<dbReference type="InterPro" id="IPR002328">
    <property type="entry name" value="ADH_Zn_CS"/>
</dbReference>
<evidence type="ECO:0000256" key="1">
    <source>
        <dbReference type="ARBA" id="ARBA00001947"/>
    </source>
</evidence>
<evidence type="ECO:0000256" key="9">
    <source>
        <dbReference type="RuleBase" id="RU361277"/>
    </source>
</evidence>
<dbReference type="SUPFAM" id="SSF50129">
    <property type="entry name" value="GroES-like"/>
    <property type="match status" value="1"/>
</dbReference>
<dbReference type="InterPro" id="IPR013149">
    <property type="entry name" value="ADH-like_C"/>
</dbReference>
<dbReference type="Gene3D" id="3.90.180.10">
    <property type="entry name" value="Medium-chain alcohol dehydrogenases, catalytic domain"/>
    <property type="match status" value="1"/>
</dbReference>
<evidence type="ECO:0000256" key="3">
    <source>
        <dbReference type="ARBA" id="ARBA00013190"/>
    </source>
</evidence>
<comment type="catalytic activity">
    <reaction evidence="8">
        <text>a primary alcohol + NAD(+) = an aldehyde + NADH + H(+)</text>
        <dbReference type="Rhea" id="RHEA:10736"/>
        <dbReference type="ChEBI" id="CHEBI:15378"/>
        <dbReference type="ChEBI" id="CHEBI:15734"/>
        <dbReference type="ChEBI" id="CHEBI:17478"/>
        <dbReference type="ChEBI" id="CHEBI:57540"/>
        <dbReference type="ChEBI" id="CHEBI:57945"/>
        <dbReference type="EC" id="1.1.1.1"/>
    </reaction>
</comment>
<evidence type="ECO:0000256" key="2">
    <source>
        <dbReference type="ARBA" id="ARBA00008072"/>
    </source>
</evidence>
<evidence type="ECO:0000256" key="8">
    <source>
        <dbReference type="ARBA" id="ARBA00049243"/>
    </source>
</evidence>
<dbReference type="PROSITE" id="PS00059">
    <property type="entry name" value="ADH_ZINC"/>
    <property type="match status" value="1"/>
</dbReference>
<keyword evidence="4 9" id="KW-0479">Metal-binding</keyword>
<sequence length="356" mass="36717">MNSTMLAVQLVEWRSGPQLREVPVPTPSGAEVLVAVEAAGLCHTDIRTVESGSELFGYELPMTLGHEVCGTVVQTARAADAQWLGRRVVVHGIWGCGECRNCVRGRENYCLRLGRDSSGRHLPIGGGLGHDGGLAQAMVVPSVRHLVPAGDLTPAQSAPMADAGLTAYHAINECSDLIDPSTVAAVIGVGGLGHLAVQILRDLGAGTVVAVDNRDQAVALAREVGAHRAGRTLPEALGPAADADLIFDFVGSTETMTQARSMLAPGGRLSVVGGAGGRLEVGKSPAVAPGWSVSAPFWGSVDELSSVVAIGARGGIRSEVTCYGLDRAIEAFDQLRAGEVTGRVVLLPPALSYATG</sequence>
<keyword evidence="5 9" id="KW-0862">Zinc</keyword>
<comment type="cofactor">
    <cofactor evidence="1 9">
        <name>Zn(2+)</name>
        <dbReference type="ChEBI" id="CHEBI:29105"/>
    </cofactor>
</comment>
<evidence type="ECO:0000259" key="10">
    <source>
        <dbReference type="SMART" id="SM00829"/>
    </source>
</evidence>
<evidence type="ECO:0000313" key="11">
    <source>
        <dbReference type="EMBL" id="MEE4024285.1"/>
    </source>
</evidence>
<dbReference type="SUPFAM" id="SSF51735">
    <property type="entry name" value="NAD(P)-binding Rossmann-fold domains"/>
    <property type="match status" value="1"/>
</dbReference>
<reference evidence="11 12" key="1">
    <citation type="submission" date="2024-01" db="EMBL/GenBank/DDBJ databases">
        <title>Draft genome sequence of Gordonia sp. PKS22-38.</title>
        <authorList>
            <person name="Suphannarot A."/>
            <person name="Mingma R."/>
        </authorList>
    </citation>
    <scope>NUCLEOTIDE SEQUENCE [LARGE SCALE GENOMIC DNA]</scope>
    <source>
        <strain evidence="11 12">PKS22-38</strain>
    </source>
</reference>